<sequence>MKLKKLLLAGSHGATTGLSIVEEIKTRNLDWDIYWVGRKHAGERNKLESLEYKVLPKLGVKFYNLISGKIENRFTRYTILALLKIPFGFVQSLFLIIKIKPDLTLSLGGSSGSLVSFWSWVLKIPVIVHEQTSSAGRANIFSSKFAKKVAISRKTSEEYFPKEKLILTGNPINKNILEISKKTNSLEVKTILITGGSRGSSWLNNAVKPILESLLNKYFVIHQTGNEDFNKFKEIVNEKYLHIGQAEPSEWFSILEKSDIVISRAGANTVSELIALKRPSILVPIPWSYHNEQTENAKYMESLGLARILQQDKLTPEKLEEEISKLISDYPEIIKNTINLVSPDVFASKNLVDLIEDYI</sequence>
<dbReference type="InterPro" id="IPR007235">
    <property type="entry name" value="Glyco_trans_28_C"/>
</dbReference>
<evidence type="ECO:0000259" key="4">
    <source>
        <dbReference type="Pfam" id="PF04101"/>
    </source>
</evidence>
<name>A0A0G0BIZ0_9BACT</name>
<dbReference type="PATRIC" id="fig|1618586.3.peg.818"/>
<dbReference type="GO" id="GO:1901137">
    <property type="term" value="P:carbohydrate derivative biosynthetic process"/>
    <property type="evidence" value="ECO:0007669"/>
    <property type="project" value="UniProtKB-ARBA"/>
</dbReference>
<proteinExistence type="predicted"/>
<protein>
    <recommendedName>
        <fullName evidence="7">UDP-N-acetylglucosamine--N-acetylmuramyl-(pentapeptide) pyrophosphoryl-undecaprenol N-acetylglucosamine transferase</fullName>
    </recommendedName>
</protein>
<organism evidence="5 6">
    <name type="scientific">Candidatus Woesebacteria bacterium GW2011_GWC2_31_9</name>
    <dbReference type="NCBI Taxonomy" id="1618586"/>
    <lineage>
        <taxon>Bacteria</taxon>
        <taxon>Candidatus Woeseibacteriota</taxon>
    </lineage>
</organism>
<feature type="domain" description="Glycosyl transferase family 28 C-terminal" evidence="4">
    <location>
        <begin position="190"/>
        <end position="332"/>
    </location>
</feature>
<dbReference type="PANTHER" id="PTHR21015">
    <property type="entry name" value="UDP-N-ACETYLGLUCOSAMINE--N-ACETYLMURAMYL-(PENTAPEPTIDE) PYROPHOSPHORYL-UNDECAPRENOL N-ACETYLGLUCOSAMINE TRANSFERASE 1"/>
    <property type="match status" value="1"/>
</dbReference>
<evidence type="ECO:0000256" key="2">
    <source>
        <dbReference type="ARBA" id="ARBA00022679"/>
    </source>
</evidence>
<dbReference type="EMBL" id="LBOI01000018">
    <property type="protein sequence ID" value="KKP31012.1"/>
    <property type="molecule type" value="Genomic_DNA"/>
</dbReference>
<evidence type="ECO:0000313" key="6">
    <source>
        <dbReference type="Proteomes" id="UP000034803"/>
    </source>
</evidence>
<dbReference type="AlphaFoldDB" id="A0A0G0BIZ0"/>
<dbReference type="PANTHER" id="PTHR21015:SF22">
    <property type="entry name" value="GLYCOSYLTRANSFERASE"/>
    <property type="match status" value="1"/>
</dbReference>
<evidence type="ECO:0008006" key="7">
    <source>
        <dbReference type="Google" id="ProtNLM"/>
    </source>
</evidence>
<comment type="caution">
    <text evidence="5">The sequence shown here is derived from an EMBL/GenBank/DDBJ whole genome shotgun (WGS) entry which is preliminary data.</text>
</comment>
<reference evidence="5 6" key="1">
    <citation type="journal article" date="2015" name="Nature">
        <title>rRNA introns, odd ribosomes, and small enigmatic genomes across a large radiation of phyla.</title>
        <authorList>
            <person name="Brown C.T."/>
            <person name="Hug L.A."/>
            <person name="Thomas B.C."/>
            <person name="Sharon I."/>
            <person name="Castelle C.J."/>
            <person name="Singh A."/>
            <person name="Wilkins M.J."/>
            <person name="Williams K.H."/>
            <person name="Banfield J.F."/>
        </authorList>
    </citation>
    <scope>NUCLEOTIDE SEQUENCE [LARGE SCALE GENOMIC DNA]</scope>
</reference>
<dbReference type="Pfam" id="PF03033">
    <property type="entry name" value="Glyco_transf_28"/>
    <property type="match status" value="1"/>
</dbReference>
<evidence type="ECO:0000259" key="3">
    <source>
        <dbReference type="Pfam" id="PF03033"/>
    </source>
</evidence>
<dbReference type="GO" id="GO:0005975">
    <property type="term" value="P:carbohydrate metabolic process"/>
    <property type="evidence" value="ECO:0007669"/>
    <property type="project" value="InterPro"/>
</dbReference>
<feature type="domain" description="Glycosyltransferase family 28 N-terminal" evidence="3">
    <location>
        <begin position="49"/>
        <end position="151"/>
    </location>
</feature>
<dbReference type="Pfam" id="PF04101">
    <property type="entry name" value="Glyco_tran_28_C"/>
    <property type="match status" value="1"/>
</dbReference>
<keyword evidence="2" id="KW-0808">Transferase</keyword>
<dbReference type="Proteomes" id="UP000034803">
    <property type="component" value="Unassembled WGS sequence"/>
</dbReference>
<accession>A0A0G0BIZ0</accession>
<dbReference type="InterPro" id="IPR004276">
    <property type="entry name" value="GlycoTrans_28_N"/>
</dbReference>
<evidence type="ECO:0000313" key="5">
    <source>
        <dbReference type="EMBL" id="KKP31012.1"/>
    </source>
</evidence>
<dbReference type="CDD" id="cd03785">
    <property type="entry name" value="GT28_MurG"/>
    <property type="match status" value="1"/>
</dbReference>
<dbReference type="Gene3D" id="3.40.50.2000">
    <property type="entry name" value="Glycogen Phosphorylase B"/>
    <property type="match status" value="2"/>
</dbReference>
<gene>
    <name evidence="5" type="ORF">UR21_C0018G0003</name>
</gene>
<keyword evidence="1" id="KW-0328">Glycosyltransferase</keyword>
<evidence type="ECO:0000256" key="1">
    <source>
        <dbReference type="ARBA" id="ARBA00022676"/>
    </source>
</evidence>
<dbReference type="GO" id="GO:0016758">
    <property type="term" value="F:hexosyltransferase activity"/>
    <property type="evidence" value="ECO:0007669"/>
    <property type="project" value="InterPro"/>
</dbReference>
<dbReference type="SUPFAM" id="SSF53756">
    <property type="entry name" value="UDP-Glycosyltransferase/glycogen phosphorylase"/>
    <property type="match status" value="1"/>
</dbReference>